<dbReference type="RefSeq" id="WP_205168478.1">
    <property type="nucleotide sequence ID" value="NZ_JAFBDZ010000001.1"/>
</dbReference>
<accession>A0ABS2N8X2</accession>
<evidence type="ECO:0000313" key="2">
    <source>
        <dbReference type="Proteomes" id="UP001646157"/>
    </source>
</evidence>
<dbReference type="Pfam" id="PF10720">
    <property type="entry name" value="DUF2515"/>
    <property type="match status" value="1"/>
</dbReference>
<dbReference type="InterPro" id="IPR019658">
    <property type="entry name" value="DUF2515"/>
</dbReference>
<evidence type="ECO:0008006" key="3">
    <source>
        <dbReference type="Google" id="ProtNLM"/>
    </source>
</evidence>
<proteinExistence type="predicted"/>
<protein>
    <recommendedName>
        <fullName evidence="3">DUF2515 domain-containing protein</fullName>
    </recommendedName>
</protein>
<evidence type="ECO:0000313" key="1">
    <source>
        <dbReference type="EMBL" id="MBM7584309.1"/>
    </source>
</evidence>
<keyword evidence="2" id="KW-1185">Reference proteome</keyword>
<reference evidence="1 2" key="1">
    <citation type="submission" date="2021-01" db="EMBL/GenBank/DDBJ databases">
        <title>Genomic Encyclopedia of Type Strains, Phase IV (KMG-IV): sequencing the most valuable type-strain genomes for metagenomic binning, comparative biology and taxonomic classification.</title>
        <authorList>
            <person name="Goeker M."/>
        </authorList>
    </citation>
    <scope>NUCLEOTIDE SEQUENCE [LARGE SCALE GENOMIC DNA]</scope>
    <source>
        <strain evidence="1 2">DSM 24834</strain>
    </source>
</reference>
<organism evidence="1 2">
    <name type="scientific">Rossellomorea pakistanensis</name>
    <dbReference type="NCBI Taxonomy" id="992288"/>
    <lineage>
        <taxon>Bacteria</taxon>
        <taxon>Bacillati</taxon>
        <taxon>Bacillota</taxon>
        <taxon>Bacilli</taxon>
        <taxon>Bacillales</taxon>
        <taxon>Bacillaceae</taxon>
        <taxon>Rossellomorea</taxon>
    </lineage>
</organism>
<sequence>MNKKGIFQRFLPDFSHIKTISELIDKIHTITFEKNLDNISRTIAYQKYFLLHPEIKWSFLASMVSRNAGWNMCDLKGNWLNKILDEKMTKQLFLTYERANWLIFQDVFPQLLIYHYSTYRKKEMFHLLSEFFVSKFMRIEWEKFWRDRNEKRLVYSLIINEQNVIQKPVIEHPIYKRRVFSSKFFIFQDLFHFSSCIFPTVNGNLYGASVHNFRKLDQRINLGKSLYQILFQKELFPYFLQFSLETEPTGSRKDYERYMINSPGSRTPILRAVFPVVEHHRHLDDNWTGKIKPSWEQDPPQLKKIELTDWYVHKQYQLHSLICLNELLFNR</sequence>
<comment type="caution">
    <text evidence="1">The sequence shown here is derived from an EMBL/GenBank/DDBJ whole genome shotgun (WGS) entry which is preliminary data.</text>
</comment>
<gene>
    <name evidence="1" type="ORF">JOC86_000846</name>
</gene>
<dbReference type="Proteomes" id="UP001646157">
    <property type="component" value="Unassembled WGS sequence"/>
</dbReference>
<dbReference type="EMBL" id="JAFBDZ010000001">
    <property type="protein sequence ID" value="MBM7584309.1"/>
    <property type="molecule type" value="Genomic_DNA"/>
</dbReference>
<name>A0ABS2N8X2_9BACI</name>